<dbReference type="RefSeq" id="WP_203756537.1">
    <property type="nucleotide sequence ID" value="NZ_BONF01000055.1"/>
</dbReference>
<evidence type="ECO:0000256" key="1">
    <source>
        <dbReference type="SAM" id="Phobius"/>
    </source>
</evidence>
<comment type="caution">
    <text evidence="2">The sequence shown here is derived from an EMBL/GenBank/DDBJ whole genome shotgun (WGS) entry which is preliminary data.</text>
</comment>
<reference evidence="2 3" key="1">
    <citation type="submission" date="2021-01" db="EMBL/GenBank/DDBJ databases">
        <title>Whole genome shotgun sequence of Catellatospora bangladeshensis NBRC 107357.</title>
        <authorList>
            <person name="Komaki H."/>
            <person name="Tamura T."/>
        </authorList>
    </citation>
    <scope>NUCLEOTIDE SEQUENCE [LARGE SCALE GENOMIC DNA]</scope>
    <source>
        <strain evidence="2 3">NBRC 107357</strain>
    </source>
</reference>
<dbReference type="AlphaFoldDB" id="A0A8J3JYC6"/>
<feature type="transmembrane region" description="Helical" evidence="1">
    <location>
        <begin position="54"/>
        <end position="72"/>
    </location>
</feature>
<keyword evidence="1" id="KW-0812">Transmembrane</keyword>
<feature type="transmembrane region" description="Helical" evidence="1">
    <location>
        <begin position="123"/>
        <end position="142"/>
    </location>
</feature>
<keyword evidence="3" id="KW-1185">Reference proteome</keyword>
<protein>
    <submittedName>
        <fullName evidence="2">Uncharacterized protein</fullName>
    </submittedName>
</protein>
<keyword evidence="1" id="KW-1133">Transmembrane helix</keyword>
<evidence type="ECO:0000313" key="2">
    <source>
        <dbReference type="EMBL" id="GIF85939.1"/>
    </source>
</evidence>
<accession>A0A8J3JYC6</accession>
<evidence type="ECO:0000313" key="3">
    <source>
        <dbReference type="Proteomes" id="UP000601223"/>
    </source>
</evidence>
<organism evidence="2 3">
    <name type="scientific">Catellatospora bangladeshensis</name>
    <dbReference type="NCBI Taxonomy" id="310355"/>
    <lineage>
        <taxon>Bacteria</taxon>
        <taxon>Bacillati</taxon>
        <taxon>Actinomycetota</taxon>
        <taxon>Actinomycetes</taxon>
        <taxon>Micromonosporales</taxon>
        <taxon>Micromonosporaceae</taxon>
        <taxon>Catellatospora</taxon>
    </lineage>
</organism>
<sequence length="160" mass="16818">MSTGQKPFLARPMAVLGAALGLASLIGDWAEVELIDGTTASVATIFSESLCGITYTLALAAMLTMVAVVVFGPPRQRSRSLRTAGFVLTGISLVVLAAIAYLVDIYPYRVKGYSFDLRLTMGWGLFAAFGAWCALGIALLHYSPAVRRPPGTSTEGAAAE</sequence>
<dbReference type="EMBL" id="BONF01000055">
    <property type="protein sequence ID" value="GIF85939.1"/>
    <property type="molecule type" value="Genomic_DNA"/>
</dbReference>
<proteinExistence type="predicted"/>
<keyword evidence="1" id="KW-0472">Membrane</keyword>
<name>A0A8J3JYC6_9ACTN</name>
<dbReference type="Proteomes" id="UP000601223">
    <property type="component" value="Unassembled WGS sequence"/>
</dbReference>
<gene>
    <name evidence="2" type="ORF">Cba03nite_72880</name>
</gene>
<feature type="transmembrane region" description="Helical" evidence="1">
    <location>
        <begin position="84"/>
        <end position="103"/>
    </location>
</feature>